<keyword evidence="5 7" id="KW-1133">Transmembrane helix</keyword>
<dbReference type="GO" id="GO:0012505">
    <property type="term" value="C:endomembrane system"/>
    <property type="evidence" value="ECO:0007669"/>
    <property type="project" value="UniProtKB-SubCell"/>
</dbReference>
<comment type="caution">
    <text evidence="8">The sequence shown here is derived from an EMBL/GenBank/DDBJ whole genome shotgun (WGS) entry which is preliminary data.</text>
</comment>
<evidence type="ECO:0000256" key="6">
    <source>
        <dbReference type="ARBA" id="ARBA00023136"/>
    </source>
</evidence>
<dbReference type="EMBL" id="CAKLBY020000003">
    <property type="protein sequence ID" value="CAK7890878.1"/>
    <property type="molecule type" value="Genomic_DNA"/>
</dbReference>
<evidence type="ECO:0000256" key="7">
    <source>
        <dbReference type="SAM" id="Phobius"/>
    </source>
</evidence>
<evidence type="ECO:0000256" key="5">
    <source>
        <dbReference type="ARBA" id="ARBA00022989"/>
    </source>
</evidence>
<dbReference type="AlphaFoldDB" id="A0AAV1SXB1"/>
<sequence>MEKSELRVRWLVLFLSCVLMIGNYYCFDNPAALKSQLQQHFSAIPKDRYEFLL</sequence>
<dbReference type="InterPro" id="IPR052187">
    <property type="entry name" value="MFSD1"/>
</dbReference>
<reference evidence="8" key="1">
    <citation type="submission" date="2024-01" db="EMBL/GenBank/DDBJ databases">
        <authorList>
            <person name="Webb A."/>
        </authorList>
    </citation>
    <scope>NUCLEOTIDE SEQUENCE</scope>
    <source>
        <strain evidence="8">Pm1</strain>
    </source>
</reference>
<evidence type="ECO:0000313" key="9">
    <source>
        <dbReference type="Proteomes" id="UP001162060"/>
    </source>
</evidence>
<comment type="similarity">
    <text evidence="2">Belongs to the major facilitator superfamily.</text>
</comment>
<organism evidence="8 9">
    <name type="scientific">Peronospora matthiolae</name>
    <dbReference type="NCBI Taxonomy" id="2874970"/>
    <lineage>
        <taxon>Eukaryota</taxon>
        <taxon>Sar</taxon>
        <taxon>Stramenopiles</taxon>
        <taxon>Oomycota</taxon>
        <taxon>Peronosporomycetes</taxon>
        <taxon>Peronosporales</taxon>
        <taxon>Peronosporaceae</taxon>
        <taxon>Peronospora</taxon>
    </lineage>
</organism>
<keyword evidence="3" id="KW-0813">Transport</keyword>
<dbReference type="Proteomes" id="UP001162060">
    <property type="component" value="Unassembled WGS sequence"/>
</dbReference>
<dbReference type="PANTHER" id="PTHR23512">
    <property type="entry name" value="MAJOR FACILITATOR SUPERFAMILY DOMAIN-CONTAINING PROTEIN 1"/>
    <property type="match status" value="1"/>
</dbReference>
<name>A0AAV1SXB1_9STRA</name>
<gene>
    <name evidence="8" type="ORF">PM001_LOCUS69</name>
</gene>
<feature type="transmembrane region" description="Helical" evidence="7">
    <location>
        <begin position="6"/>
        <end position="27"/>
    </location>
</feature>
<evidence type="ECO:0000256" key="3">
    <source>
        <dbReference type="ARBA" id="ARBA00022448"/>
    </source>
</evidence>
<evidence type="ECO:0000256" key="4">
    <source>
        <dbReference type="ARBA" id="ARBA00022692"/>
    </source>
</evidence>
<evidence type="ECO:0000313" key="8">
    <source>
        <dbReference type="EMBL" id="CAK7890878.1"/>
    </source>
</evidence>
<keyword evidence="4 7" id="KW-0812">Transmembrane</keyword>
<comment type="subcellular location">
    <subcellularLocation>
        <location evidence="1">Endomembrane system</location>
        <topology evidence="1">Multi-pass membrane protein</topology>
    </subcellularLocation>
</comment>
<keyword evidence="6 7" id="KW-0472">Membrane</keyword>
<evidence type="ECO:0000256" key="1">
    <source>
        <dbReference type="ARBA" id="ARBA00004127"/>
    </source>
</evidence>
<accession>A0AAV1SXB1</accession>
<evidence type="ECO:0000256" key="2">
    <source>
        <dbReference type="ARBA" id="ARBA00008335"/>
    </source>
</evidence>
<protein>
    <submittedName>
        <fullName evidence="8">Uncharacterized protein</fullName>
    </submittedName>
</protein>
<dbReference type="PANTHER" id="PTHR23512:SF3">
    <property type="entry name" value="MAJOR FACILITATOR SUPERFAMILY DOMAIN-CONTAINING PROTEIN 1"/>
    <property type="match status" value="1"/>
</dbReference>
<proteinExistence type="inferred from homology"/>